<dbReference type="SUPFAM" id="SSF46689">
    <property type="entry name" value="Homeodomain-like"/>
    <property type="match status" value="1"/>
</dbReference>
<feature type="domain" description="Homeobox" evidence="4">
    <location>
        <begin position="250"/>
        <end position="299"/>
    </location>
</feature>
<dbReference type="AlphaFoldDB" id="A0A8T0DYS7"/>
<protein>
    <recommendedName>
        <fullName evidence="4">Homeobox domain-containing protein</fullName>
    </recommendedName>
</protein>
<keyword evidence="6" id="KW-1185">Reference proteome</keyword>
<keyword evidence="1 2" id="KW-0371">Homeobox</keyword>
<reference evidence="5 6" key="1">
    <citation type="submission" date="2019-07" db="EMBL/GenBank/DDBJ databases">
        <title>Annotation for the trematode Paragonimus westermani.</title>
        <authorList>
            <person name="Choi Y.-J."/>
        </authorList>
    </citation>
    <scope>NUCLEOTIDE SEQUENCE [LARGE SCALE GENOMIC DNA]</scope>
    <source>
        <strain evidence="5">180907_Pwestermani</strain>
    </source>
</reference>
<dbReference type="PROSITE" id="PS50071">
    <property type="entry name" value="HOMEOBOX_2"/>
    <property type="match status" value="1"/>
</dbReference>
<evidence type="ECO:0000313" key="6">
    <source>
        <dbReference type="Proteomes" id="UP000699462"/>
    </source>
</evidence>
<feature type="region of interest" description="Disordered" evidence="3">
    <location>
        <begin position="60"/>
        <end position="82"/>
    </location>
</feature>
<dbReference type="Pfam" id="PF00046">
    <property type="entry name" value="Homeodomain"/>
    <property type="match status" value="1"/>
</dbReference>
<dbReference type="GO" id="GO:0003677">
    <property type="term" value="F:DNA binding"/>
    <property type="evidence" value="ECO:0007669"/>
    <property type="project" value="UniProtKB-UniRule"/>
</dbReference>
<sequence>MFAQAGLNEIESVAYSNSNSSGYDGSLHETSQALDLSTSRSKRCAFDFASLFGCDEETRQGPAMEVKSSIPSESRTYSTTSSSNTPVTFNAWNVFPNIPTPEHLPVSTDWDKTHKINQLEAFLQKSFSQALFANPRILEQSVSGLSTQKADPGYLITSPPFVISTPQCNGPESDHHDLCQSKVYWSTDSSQIHNSETFCPSYNPGINQSRLLGTPCEVDVPKHVPTHHGQKQESHWSSPGIHSSNQQQKRQYRKARVYFQPEHMQFLEEFYRQSPYLCTKDREMLSQKLNLSEERVSTL</sequence>
<feature type="compositionally biased region" description="Low complexity" evidence="3">
    <location>
        <begin position="72"/>
        <end position="82"/>
    </location>
</feature>
<dbReference type="EMBL" id="JTDF01000350">
    <property type="protein sequence ID" value="KAF8571741.1"/>
    <property type="molecule type" value="Genomic_DNA"/>
</dbReference>
<dbReference type="Proteomes" id="UP000699462">
    <property type="component" value="Unassembled WGS sequence"/>
</dbReference>
<proteinExistence type="predicted"/>
<evidence type="ECO:0000313" key="5">
    <source>
        <dbReference type="EMBL" id="KAF8571741.1"/>
    </source>
</evidence>
<dbReference type="Gene3D" id="1.10.10.60">
    <property type="entry name" value="Homeodomain-like"/>
    <property type="match status" value="1"/>
</dbReference>
<dbReference type="InterPro" id="IPR001356">
    <property type="entry name" value="HD"/>
</dbReference>
<evidence type="ECO:0000256" key="3">
    <source>
        <dbReference type="SAM" id="MobiDB-lite"/>
    </source>
</evidence>
<keyword evidence="1 2" id="KW-0539">Nucleus</keyword>
<evidence type="ECO:0000259" key="4">
    <source>
        <dbReference type="PROSITE" id="PS50071"/>
    </source>
</evidence>
<comment type="subcellular location">
    <subcellularLocation>
        <location evidence="1 2">Nucleus</location>
    </subcellularLocation>
</comment>
<evidence type="ECO:0000256" key="1">
    <source>
        <dbReference type="PROSITE-ProRule" id="PRU00108"/>
    </source>
</evidence>
<accession>A0A8T0DYS7</accession>
<evidence type="ECO:0000256" key="2">
    <source>
        <dbReference type="RuleBase" id="RU000682"/>
    </source>
</evidence>
<feature type="compositionally biased region" description="Polar residues" evidence="3">
    <location>
        <begin position="235"/>
        <end position="249"/>
    </location>
</feature>
<gene>
    <name evidence="5" type="ORF">P879_00362</name>
</gene>
<keyword evidence="1 2" id="KW-0238">DNA-binding</keyword>
<comment type="caution">
    <text evidence="5">The sequence shown here is derived from an EMBL/GenBank/DDBJ whole genome shotgun (WGS) entry which is preliminary data.</text>
</comment>
<dbReference type="GO" id="GO:0005634">
    <property type="term" value="C:nucleus"/>
    <property type="evidence" value="ECO:0007669"/>
    <property type="project" value="UniProtKB-SubCell"/>
</dbReference>
<dbReference type="CDD" id="cd00086">
    <property type="entry name" value="homeodomain"/>
    <property type="match status" value="1"/>
</dbReference>
<dbReference type="InterPro" id="IPR009057">
    <property type="entry name" value="Homeodomain-like_sf"/>
</dbReference>
<dbReference type="OrthoDB" id="6268633at2759"/>
<feature type="region of interest" description="Disordered" evidence="3">
    <location>
        <begin position="225"/>
        <end position="251"/>
    </location>
</feature>
<organism evidence="5 6">
    <name type="scientific">Paragonimus westermani</name>
    <dbReference type="NCBI Taxonomy" id="34504"/>
    <lineage>
        <taxon>Eukaryota</taxon>
        <taxon>Metazoa</taxon>
        <taxon>Spiralia</taxon>
        <taxon>Lophotrochozoa</taxon>
        <taxon>Platyhelminthes</taxon>
        <taxon>Trematoda</taxon>
        <taxon>Digenea</taxon>
        <taxon>Plagiorchiida</taxon>
        <taxon>Troglotremata</taxon>
        <taxon>Troglotrematidae</taxon>
        <taxon>Paragonimus</taxon>
    </lineage>
</organism>
<name>A0A8T0DYS7_9TREM</name>